<evidence type="ECO:0000259" key="1">
    <source>
        <dbReference type="Pfam" id="PF06985"/>
    </source>
</evidence>
<dbReference type="PANTHER" id="PTHR33112:SF15">
    <property type="entry name" value="HETEROKARYON INCOMPATIBILITY DOMAIN-CONTAINING PROTEIN"/>
    <property type="match status" value="1"/>
</dbReference>
<dbReference type="InterPro" id="IPR010730">
    <property type="entry name" value="HET"/>
</dbReference>
<dbReference type="Pfam" id="PF06985">
    <property type="entry name" value="HET"/>
    <property type="match status" value="1"/>
</dbReference>
<keyword evidence="3" id="KW-1185">Reference proteome</keyword>
<protein>
    <recommendedName>
        <fullName evidence="1">Heterokaryon incompatibility domain-containing protein</fullName>
    </recommendedName>
</protein>
<accession>A0A428SRH9</accession>
<reference evidence="2 3" key="1">
    <citation type="submission" date="2017-06" db="EMBL/GenBank/DDBJ databases">
        <title>Cmopartive genomic analysis of Ambrosia Fusariam Clade fungi.</title>
        <authorList>
            <person name="Stajich J.E."/>
            <person name="Carrillo J."/>
            <person name="Kijimoto T."/>
            <person name="Eskalen A."/>
            <person name="O'Donnell K."/>
            <person name="Kasson M."/>
        </authorList>
    </citation>
    <scope>NUCLEOTIDE SEQUENCE [LARGE SCALE GENOMIC DNA]</scope>
    <source>
        <strain evidence="2 3">NRRL 20438</strain>
    </source>
</reference>
<dbReference type="Proteomes" id="UP000288429">
    <property type="component" value="Unassembled WGS sequence"/>
</dbReference>
<evidence type="ECO:0000313" key="2">
    <source>
        <dbReference type="EMBL" id="RSL92394.1"/>
    </source>
</evidence>
<evidence type="ECO:0000313" key="3">
    <source>
        <dbReference type="Proteomes" id="UP000288429"/>
    </source>
</evidence>
<dbReference type="EMBL" id="NIZV01000383">
    <property type="protein sequence ID" value="RSL92394.1"/>
    <property type="molecule type" value="Genomic_DNA"/>
</dbReference>
<gene>
    <name evidence="2" type="ORF">CDV31_015179</name>
</gene>
<dbReference type="PANTHER" id="PTHR33112">
    <property type="entry name" value="DOMAIN PROTEIN, PUTATIVE-RELATED"/>
    <property type="match status" value="1"/>
</dbReference>
<name>A0A428SRH9_9HYPO</name>
<organism evidence="2 3">
    <name type="scientific">Fusarium ambrosium</name>
    <dbReference type="NCBI Taxonomy" id="131363"/>
    <lineage>
        <taxon>Eukaryota</taxon>
        <taxon>Fungi</taxon>
        <taxon>Dikarya</taxon>
        <taxon>Ascomycota</taxon>
        <taxon>Pezizomycotina</taxon>
        <taxon>Sordariomycetes</taxon>
        <taxon>Hypocreomycetidae</taxon>
        <taxon>Hypocreales</taxon>
        <taxon>Nectriaceae</taxon>
        <taxon>Fusarium</taxon>
        <taxon>Fusarium solani species complex</taxon>
    </lineage>
</organism>
<comment type="caution">
    <text evidence="2">The sequence shown here is derived from an EMBL/GenBank/DDBJ whole genome shotgun (WGS) entry which is preliminary data.</text>
</comment>
<dbReference type="AlphaFoldDB" id="A0A428SRH9"/>
<sequence length="708" mass="80423">MASGQTLVHSVKASCLPAAFDIFVDVLEYLGHTVVDKSKKSIDVEISNYEAPVSKKPAIDGLIALYMSIIEAEARFLEGDLFSEATFTTVKNWLDQCLKAHPKCKSREKLNPNPGTVPTRLLDTHGSQAKTWSLIETSHTIPASSSYVALSHRWSRDTPKLENANRSQYQTPQLDGLLPRTYQDVFTLCRALDIRYVWIDSLCIIQDSVEDFEREVATMMSVYMNALCTFSVCWEYPNAGLSFYRKPKTFLCWPETYMATTGPKTHAFVRDIMDWEEAVDSAPVNTRGWVFQERLLSPRILYLGNDVLFWECDDFLTSEMAPGRSVFSRINIAAEPGDLARQWPYLVSAFMRKDLSYEKDRLFAISGIAQLFAQRTSETFLAGLRRTCWAHDLLWHPRPFSSSENRPPSAAMPSWSWATCPAPLDWPTSFEMDCASSYSEFKPEVNILGHLNARSLEVFGCNIYGKPGSASLDISGLLIPARYEEFNDETGASNAHIEWLQYPHNSQYTRVKSDGFLFSTSHPKKDRRGPSLISLSLGERTSDHTDFSLSCFVLPLLEKSESNLFDDPEVTDHPMGDYRFFDLHALIIQERPRNSADIEETERIEFKEYVRIGTLTLTLKGYYKDSPAWLNEYRAYRGIINGIWEQLLKHDSDASEADGANEDMEFDTGLWQFVRARNDELSSIVKGKMSADQADVKAQANWATIRLV</sequence>
<proteinExistence type="predicted"/>
<feature type="domain" description="Heterokaryon incompatibility" evidence="1">
    <location>
        <begin position="147"/>
        <end position="293"/>
    </location>
</feature>